<reference evidence="1 2" key="1">
    <citation type="submission" date="2019-10" db="EMBL/GenBank/DDBJ databases">
        <title>Genomic and transcriptomic insights into the perfect genentic adaptation of a filamentous nitrogen-fixing cyanobacterium to rice fields.</title>
        <authorList>
            <person name="Chen Z."/>
        </authorList>
    </citation>
    <scope>NUCLEOTIDE SEQUENCE [LARGE SCALE GENOMIC DNA]</scope>
    <source>
        <strain evidence="1">CCNUC1</strain>
    </source>
</reference>
<proteinExistence type="predicted"/>
<dbReference type="EMBL" id="CP045226">
    <property type="protein sequence ID" value="QFS48499.1"/>
    <property type="molecule type" value="Genomic_DNA"/>
</dbReference>
<name>A0A5P8W959_9NOSO</name>
<accession>A0A5P8W959</accession>
<organism evidence="1 2">
    <name type="scientific">Nostoc sphaeroides CCNUC1</name>
    <dbReference type="NCBI Taxonomy" id="2653204"/>
    <lineage>
        <taxon>Bacteria</taxon>
        <taxon>Bacillati</taxon>
        <taxon>Cyanobacteriota</taxon>
        <taxon>Cyanophyceae</taxon>
        <taxon>Nostocales</taxon>
        <taxon>Nostocaceae</taxon>
        <taxon>Nostoc</taxon>
    </lineage>
</organism>
<protein>
    <submittedName>
        <fullName evidence="1">Uncharacterized protein</fullName>
    </submittedName>
</protein>
<sequence>MRKSCLERNSPVHILHSYLNKRDRTYQQCRLPKVSIQQFS</sequence>
<evidence type="ECO:0000313" key="2">
    <source>
        <dbReference type="Proteomes" id="UP000326678"/>
    </source>
</evidence>
<dbReference type="Proteomes" id="UP000326678">
    <property type="component" value="Chromosome Gxm1"/>
</dbReference>
<evidence type="ECO:0000313" key="1">
    <source>
        <dbReference type="EMBL" id="QFS48499.1"/>
    </source>
</evidence>
<gene>
    <name evidence="1" type="ORF">GXM_05993</name>
</gene>
<dbReference type="KEGG" id="nsh:GXM_05993"/>
<keyword evidence="2" id="KW-1185">Reference proteome</keyword>
<dbReference type="AlphaFoldDB" id="A0A5P8W959"/>